<dbReference type="Pfam" id="PF00394">
    <property type="entry name" value="Cu-oxidase"/>
    <property type="match status" value="1"/>
</dbReference>
<dbReference type="PROSITE" id="PS51318">
    <property type="entry name" value="TAT"/>
    <property type="match status" value="1"/>
</dbReference>
<dbReference type="InterPro" id="IPR034279">
    <property type="entry name" value="CuRO_3_CopA"/>
</dbReference>
<dbReference type="CDD" id="cd13861">
    <property type="entry name" value="CuRO_1_CumA_like"/>
    <property type="match status" value="1"/>
</dbReference>
<proteinExistence type="predicted"/>
<dbReference type="PROSITE" id="PS00080">
    <property type="entry name" value="MULTICOPPER_OXIDASE2"/>
    <property type="match status" value="1"/>
</dbReference>
<dbReference type="CDD" id="cd13896">
    <property type="entry name" value="CuRO_3_CopA"/>
    <property type="match status" value="1"/>
</dbReference>
<reference evidence="8" key="1">
    <citation type="journal article" date="2019" name="Int. J. Syst. Evol. Microbiol.">
        <title>The Global Catalogue of Microorganisms (GCM) 10K type strain sequencing project: providing services to taxonomists for standard genome sequencing and annotation.</title>
        <authorList>
            <consortium name="The Broad Institute Genomics Platform"/>
            <consortium name="The Broad Institute Genome Sequencing Center for Infectious Disease"/>
            <person name="Wu L."/>
            <person name="Ma J."/>
        </authorList>
    </citation>
    <scope>NUCLEOTIDE SEQUENCE [LARGE SCALE GENOMIC DNA]</scope>
    <source>
        <strain evidence="8">ICMP 19430</strain>
    </source>
</reference>
<keyword evidence="1" id="KW-0479">Metal-binding</keyword>
<feature type="domain" description="Plastocyanin-like" evidence="4">
    <location>
        <begin position="211"/>
        <end position="348"/>
    </location>
</feature>
<dbReference type="RefSeq" id="WP_378404907.1">
    <property type="nucleotide sequence ID" value="NZ_JBHTCS010000013.1"/>
</dbReference>
<dbReference type="Gene3D" id="2.60.40.420">
    <property type="entry name" value="Cupredoxins - blue copper proteins"/>
    <property type="match status" value="3"/>
</dbReference>
<dbReference type="InterPro" id="IPR033138">
    <property type="entry name" value="Cu_oxidase_CS"/>
</dbReference>
<keyword evidence="2" id="KW-0560">Oxidoreductase</keyword>
<feature type="domain" description="Plastocyanin-like" evidence="5">
    <location>
        <begin position="392"/>
        <end position="500"/>
    </location>
</feature>
<evidence type="ECO:0000256" key="2">
    <source>
        <dbReference type="ARBA" id="ARBA00023002"/>
    </source>
</evidence>
<dbReference type="NCBIfam" id="TIGR01409">
    <property type="entry name" value="TAT_signal_seq"/>
    <property type="match status" value="1"/>
</dbReference>
<dbReference type="InterPro" id="IPR019546">
    <property type="entry name" value="TAT_signal_bac_arc"/>
</dbReference>
<dbReference type="Pfam" id="PF07732">
    <property type="entry name" value="Cu-oxidase_3"/>
    <property type="match status" value="1"/>
</dbReference>
<name>A0ABW2RXQ1_9NOCA</name>
<dbReference type="InterPro" id="IPR008972">
    <property type="entry name" value="Cupredoxin"/>
</dbReference>
<dbReference type="PANTHER" id="PTHR11709:SF394">
    <property type="entry name" value="FI03373P-RELATED"/>
    <property type="match status" value="1"/>
</dbReference>
<evidence type="ECO:0000259" key="5">
    <source>
        <dbReference type="Pfam" id="PF07731"/>
    </source>
</evidence>
<dbReference type="InterPro" id="IPR011707">
    <property type="entry name" value="Cu-oxidase-like_N"/>
</dbReference>
<dbReference type="InterPro" id="IPR045087">
    <property type="entry name" value="Cu-oxidase_fam"/>
</dbReference>
<feature type="domain" description="Plastocyanin-like" evidence="6">
    <location>
        <begin position="70"/>
        <end position="174"/>
    </location>
</feature>
<evidence type="ECO:0000259" key="6">
    <source>
        <dbReference type="Pfam" id="PF07732"/>
    </source>
</evidence>
<comment type="caution">
    <text evidence="7">The sequence shown here is derived from an EMBL/GenBank/DDBJ whole genome shotgun (WGS) entry which is preliminary data.</text>
</comment>
<organism evidence="7 8">
    <name type="scientific">Rhodococcus daqingensis</name>
    <dbReference type="NCBI Taxonomy" id="2479363"/>
    <lineage>
        <taxon>Bacteria</taxon>
        <taxon>Bacillati</taxon>
        <taxon>Actinomycetota</taxon>
        <taxon>Actinomycetes</taxon>
        <taxon>Mycobacteriales</taxon>
        <taxon>Nocardiaceae</taxon>
        <taxon>Rhodococcus</taxon>
    </lineage>
</organism>
<evidence type="ECO:0000256" key="1">
    <source>
        <dbReference type="ARBA" id="ARBA00022723"/>
    </source>
</evidence>
<sequence>MDAVSRRAFLKYAAAATVSGSIAVACSSPPPTQRFITPDDPEIAARDRAAAAAMVVPMALAARPVTVDLGGVVANTWGFGAAAVGPEIRLTAGDRLRAEVVNDLPVGTTIHWHGIAIRNDMDGVPVLTQEPIAPGQRFVYDAVMPDPGTYWYHSHSGLQLDRGLSGPLIIEDPNESLRYDHEWTVFLKDWVDGVTGTPDDVLRELTAGMPGMSGMNGESGTATARPQYLLTDGTSALLGGDAGDVNYPYYLVNGRIPADPPQFTAKPGDRARLRIVNAGADTAFRVALGGHGLTVTHTDGYPIEPVRADALLLGMGERYDALVTLKDGVFPLVASAEGKNARGLAIVRTGPGEPPPPDVPVTELDGRIPMAWDMSASQAAGLPRRDVARTLDLRLTGEMSRYEWSIDGIPFDPTDVESNRFGVRGGERVRLVWRNDTDMWHPMHLHGHTFQLAESGSRKDTVIVLPKTALATYFDTDNPGVWAFHCHNSFHQDRGMMGSVSYEI</sequence>
<dbReference type="Pfam" id="PF07731">
    <property type="entry name" value="Cu-oxidase_2"/>
    <property type="match status" value="1"/>
</dbReference>
<protein>
    <submittedName>
        <fullName evidence="7">Multicopper oxidase family protein</fullName>
    </submittedName>
</protein>
<keyword evidence="8" id="KW-1185">Reference proteome</keyword>
<dbReference type="InterPro" id="IPR001117">
    <property type="entry name" value="Cu-oxidase_2nd"/>
</dbReference>
<dbReference type="EMBL" id="JBHTCS010000013">
    <property type="protein sequence ID" value="MFC7448647.1"/>
    <property type="molecule type" value="Genomic_DNA"/>
</dbReference>
<dbReference type="SUPFAM" id="SSF49503">
    <property type="entry name" value="Cupredoxins"/>
    <property type="match status" value="3"/>
</dbReference>
<dbReference type="PROSITE" id="PS00079">
    <property type="entry name" value="MULTICOPPER_OXIDASE1"/>
    <property type="match status" value="1"/>
</dbReference>
<dbReference type="InterPro" id="IPR006311">
    <property type="entry name" value="TAT_signal"/>
</dbReference>
<evidence type="ECO:0000313" key="7">
    <source>
        <dbReference type="EMBL" id="MFC7448647.1"/>
    </source>
</evidence>
<dbReference type="InterPro" id="IPR002355">
    <property type="entry name" value="Cu_oxidase_Cu_BS"/>
</dbReference>
<dbReference type="PANTHER" id="PTHR11709">
    <property type="entry name" value="MULTI-COPPER OXIDASE"/>
    <property type="match status" value="1"/>
</dbReference>
<dbReference type="Proteomes" id="UP001596484">
    <property type="component" value="Unassembled WGS sequence"/>
</dbReference>
<dbReference type="PROSITE" id="PS51257">
    <property type="entry name" value="PROKAR_LIPOPROTEIN"/>
    <property type="match status" value="1"/>
</dbReference>
<dbReference type="InterPro" id="IPR011706">
    <property type="entry name" value="Cu-oxidase_C"/>
</dbReference>
<evidence type="ECO:0000259" key="4">
    <source>
        <dbReference type="Pfam" id="PF00394"/>
    </source>
</evidence>
<gene>
    <name evidence="7" type="ORF">ACFQS9_12180</name>
</gene>
<dbReference type="CDD" id="cd13870">
    <property type="entry name" value="CuRO_2_CopA_like_1"/>
    <property type="match status" value="1"/>
</dbReference>
<evidence type="ECO:0000256" key="3">
    <source>
        <dbReference type="ARBA" id="ARBA00023008"/>
    </source>
</evidence>
<evidence type="ECO:0000313" key="8">
    <source>
        <dbReference type="Proteomes" id="UP001596484"/>
    </source>
</evidence>
<accession>A0ABW2RXQ1</accession>
<keyword evidence="3" id="KW-0186">Copper</keyword>